<feature type="compositionally biased region" description="Low complexity" evidence="1">
    <location>
        <begin position="116"/>
        <end position="126"/>
    </location>
</feature>
<accession>A0A178Z7N0</accession>
<dbReference type="RefSeq" id="XP_018689157.1">
    <property type="nucleotide sequence ID" value="XM_018841448.1"/>
</dbReference>
<dbReference type="STRING" id="1367422.A0A178Z7N0"/>
<comment type="caution">
    <text evidence="2">The sequence shown here is derived from an EMBL/GenBank/DDBJ whole genome shotgun (WGS) entry which is preliminary data.</text>
</comment>
<dbReference type="OrthoDB" id="4107326at2759"/>
<evidence type="ECO:0000313" key="3">
    <source>
        <dbReference type="Proteomes" id="UP000078343"/>
    </source>
</evidence>
<sequence>MDDYPSRTASTGCSSPRGCDLPGNPTSQPLPPGRKRKAASQGEPPQWRFIEAARPSIRYRSETNPPLAKKARGTSSTISPSLLSVIDLTEISSEDDMDAPLPSAAGDVAMFHPHNSAEPSTSSESSNVFDGVFSPLKKSRSSSISSRSGSHTYCGEEKGLGRIWEPTSPSDVLDNDSNFDTLFDQYIRPLSPSPSPAPKPAPSSPPLNDAVSNLSGSTIVDGPLDPIRGNADSHPKQLDSSTIEDIPGRACARDRGDASLVDGTRLRLRVSEPKIILRLKLPATTRAGMEKGKGGKSRDTMVQGTQRGRVKKGTKVEKTKKGTNVGQAKKGTKSEKAKTEKKRII</sequence>
<dbReference type="Proteomes" id="UP000078343">
    <property type="component" value="Unassembled WGS sequence"/>
</dbReference>
<protein>
    <submittedName>
        <fullName evidence="2">Uncharacterized protein</fullName>
    </submittedName>
</protein>
<gene>
    <name evidence="2" type="ORF">AYL99_09942</name>
</gene>
<evidence type="ECO:0000313" key="2">
    <source>
        <dbReference type="EMBL" id="OAP55790.1"/>
    </source>
</evidence>
<dbReference type="AlphaFoldDB" id="A0A178Z7N0"/>
<organism evidence="2 3">
    <name type="scientific">Fonsecaea erecta</name>
    <dbReference type="NCBI Taxonomy" id="1367422"/>
    <lineage>
        <taxon>Eukaryota</taxon>
        <taxon>Fungi</taxon>
        <taxon>Dikarya</taxon>
        <taxon>Ascomycota</taxon>
        <taxon>Pezizomycotina</taxon>
        <taxon>Eurotiomycetes</taxon>
        <taxon>Chaetothyriomycetidae</taxon>
        <taxon>Chaetothyriales</taxon>
        <taxon>Herpotrichiellaceae</taxon>
        <taxon>Fonsecaea</taxon>
    </lineage>
</organism>
<proteinExistence type="predicted"/>
<feature type="compositionally biased region" description="Low complexity" evidence="1">
    <location>
        <begin position="141"/>
        <end position="150"/>
    </location>
</feature>
<feature type="region of interest" description="Disordered" evidence="1">
    <location>
        <begin position="287"/>
        <end position="345"/>
    </location>
</feature>
<reference evidence="2 3" key="1">
    <citation type="submission" date="2016-04" db="EMBL/GenBank/DDBJ databases">
        <title>Draft genome of Fonsecaea erecta CBS 125763.</title>
        <authorList>
            <person name="Weiss V.A."/>
            <person name="Vicente V.A."/>
            <person name="Raittz R.T."/>
            <person name="Moreno L.F."/>
            <person name="De Souza E.M."/>
            <person name="Pedrosa F.O."/>
            <person name="Steffens M.B."/>
            <person name="Faoro H."/>
            <person name="Tadra-Sfeir M.Z."/>
            <person name="Najafzadeh M.J."/>
            <person name="Felipe M.S."/>
            <person name="Teixeira M."/>
            <person name="Sun J."/>
            <person name="Xi L."/>
            <person name="Gomes R."/>
            <person name="De Azevedo C.M."/>
            <person name="Salgado C.G."/>
            <person name="Da Silva M.B."/>
            <person name="Nascimento M.F."/>
            <person name="Queiroz-Telles F."/>
            <person name="Attili D.S."/>
            <person name="Gorbushina A."/>
        </authorList>
    </citation>
    <scope>NUCLEOTIDE SEQUENCE [LARGE SCALE GENOMIC DNA]</scope>
    <source>
        <strain evidence="2 3">CBS 125763</strain>
    </source>
</reference>
<dbReference type="GeneID" id="30014110"/>
<feature type="compositionally biased region" description="Polar residues" evidence="1">
    <location>
        <begin position="167"/>
        <end position="180"/>
    </location>
</feature>
<evidence type="ECO:0000256" key="1">
    <source>
        <dbReference type="SAM" id="MobiDB-lite"/>
    </source>
</evidence>
<feature type="compositionally biased region" description="Basic and acidic residues" evidence="1">
    <location>
        <begin position="288"/>
        <end position="299"/>
    </location>
</feature>
<name>A0A178Z7N0_9EURO</name>
<feature type="compositionally biased region" description="Pro residues" evidence="1">
    <location>
        <begin position="191"/>
        <end position="205"/>
    </location>
</feature>
<feature type="compositionally biased region" description="Basic and acidic residues" evidence="1">
    <location>
        <begin position="332"/>
        <end position="345"/>
    </location>
</feature>
<dbReference type="EMBL" id="LVYI01000010">
    <property type="protein sequence ID" value="OAP55790.1"/>
    <property type="molecule type" value="Genomic_DNA"/>
</dbReference>
<keyword evidence="3" id="KW-1185">Reference proteome</keyword>
<feature type="region of interest" description="Disordered" evidence="1">
    <location>
        <begin position="1"/>
        <end position="78"/>
    </location>
</feature>
<feature type="region of interest" description="Disordered" evidence="1">
    <location>
        <begin position="94"/>
        <end position="242"/>
    </location>
</feature>